<reference evidence="2" key="1">
    <citation type="submission" date="2020-10" db="EMBL/GenBank/DDBJ databases">
        <authorList>
            <person name="Kikuchi T."/>
        </authorList>
    </citation>
    <scope>NUCLEOTIDE SEQUENCE</scope>
    <source>
        <strain evidence="2">NKZ352</strain>
    </source>
</reference>
<sequence>MLREARPSTSLQVFRLLATSFLIFQGVSSYVYYSEVEAQCFLNLAAAAYADAANSTARQSCIDLSYPDNQFRVLMVMSAPCDKHRNQCQAFVAISDTTRTVIVSFRGTNTGGQLLTEFSTGLVDYMTYIEEDGKGNNVSIGHANFYFLRAMDKMWDEMVEPCIQGRANYTFLVTGHSLGGALASLTAFRIAFRGISTEVKVHTFGEPRVGDHSFASYFSMFVPYAFRIIHYTDPVPHLPPLNVANAAGDGLPYHHPREVWYNDVFTSYTLCSPTEGEDWGCSDKERFWQYGHKGTYRHTHYFNHFLSEYGAMGCNSGGSRNILVIFPCLLIVLLLHNKLKL</sequence>
<dbReference type="Gene3D" id="3.40.50.1820">
    <property type="entry name" value="alpha/beta hydrolase"/>
    <property type="match status" value="1"/>
</dbReference>
<dbReference type="EMBL" id="CAJGYM010000006">
    <property type="protein sequence ID" value="CAD6187339.1"/>
    <property type="molecule type" value="Genomic_DNA"/>
</dbReference>
<evidence type="ECO:0000313" key="3">
    <source>
        <dbReference type="Proteomes" id="UP000835052"/>
    </source>
</evidence>
<dbReference type="AlphaFoldDB" id="A0A8S1GVM9"/>
<dbReference type="OrthoDB" id="426718at2759"/>
<feature type="domain" description="Fungal lipase-type" evidence="1">
    <location>
        <begin position="102"/>
        <end position="241"/>
    </location>
</feature>
<evidence type="ECO:0000259" key="1">
    <source>
        <dbReference type="Pfam" id="PF01764"/>
    </source>
</evidence>
<protein>
    <recommendedName>
        <fullName evidence="1">Fungal lipase-type domain-containing protein</fullName>
    </recommendedName>
</protein>
<dbReference type="Pfam" id="PF01764">
    <property type="entry name" value="Lipase_3"/>
    <property type="match status" value="1"/>
</dbReference>
<dbReference type="PANTHER" id="PTHR45908:SF6">
    <property type="entry name" value="FUNGAL LIPASE-LIKE DOMAIN-CONTAINING PROTEIN"/>
    <property type="match status" value="1"/>
</dbReference>
<evidence type="ECO:0000313" key="2">
    <source>
        <dbReference type="EMBL" id="CAD6187339.1"/>
    </source>
</evidence>
<dbReference type="InterPro" id="IPR029058">
    <property type="entry name" value="AB_hydrolase_fold"/>
</dbReference>
<dbReference type="PANTHER" id="PTHR45908">
    <property type="entry name" value="PROTEIN CBG11750-RELATED"/>
    <property type="match status" value="1"/>
</dbReference>
<gene>
    <name evidence="2" type="ORF">CAUJ_LOCUS3258</name>
</gene>
<proteinExistence type="predicted"/>
<organism evidence="2 3">
    <name type="scientific">Caenorhabditis auriculariae</name>
    <dbReference type="NCBI Taxonomy" id="2777116"/>
    <lineage>
        <taxon>Eukaryota</taxon>
        <taxon>Metazoa</taxon>
        <taxon>Ecdysozoa</taxon>
        <taxon>Nematoda</taxon>
        <taxon>Chromadorea</taxon>
        <taxon>Rhabditida</taxon>
        <taxon>Rhabditina</taxon>
        <taxon>Rhabditomorpha</taxon>
        <taxon>Rhabditoidea</taxon>
        <taxon>Rhabditidae</taxon>
        <taxon>Peloderinae</taxon>
        <taxon>Caenorhabditis</taxon>
    </lineage>
</organism>
<dbReference type="InterPro" id="IPR002921">
    <property type="entry name" value="Fungal_lipase-type"/>
</dbReference>
<dbReference type="CDD" id="cd00519">
    <property type="entry name" value="Lipase_3"/>
    <property type="match status" value="1"/>
</dbReference>
<dbReference type="GO" id="GO:0006629">
    <property type="term" value="P:lipid metabolic process"/>
    <property type="evidence" value="ECO:0007669"/>
    <property type="project" value="InterPro"/>
</dbReference>
<name>A0A8S1GVM9_9PELO</name>
<accession>A0A8S1GVM9</accession>
<dbReference type="Proteomes" id="UP000835052">
    <property type="component" value="Unassembled WGS sequence"/>
</dbReference>
<dbReference type="SUPFAM" id="SSF53474">
    <property type="entry name" value="alpha/beta-Hydrolases"/>
    <property type="match status" value="1"/>
</dbReference>
<comment type="caution">
    <text evidence="2">The sequence shown here is derived from an EMBL/GenBank/DDBJ whole genome shotgun (WGS) entry which is preliminary data.</text>
</comment>
<keyword evidence="3" id="KW-1185">Reference proteome</keyword>